<dbReference type="Pfam" id="PF24883">
    <property type="entry name" value="NPHP3_N"/>
    <property type="match status" value="1"/>
</dbReference>
<dbReference type="OrthoDB" id="1577640at2759"/>
<dbReference type="PROSITE" id="PS50837">
    <property type="entry name" value="NACHT"/>
    <property type="match status" value="1"/>
</dbReference>
<dbReference type="PANTHER" id="PTHR46082:SF11">
    <property type="entry name" value="AAA+ ATPASE DOMAIN-CONTAINING PROTEIN-RELATED"/>
    <property type="match status" value="1"/>
</dbReference>
<evidence type="ECO:0000256" key="1">
    <source>
        <dbReference type="ARBA" id="ARBA00022737"/>
    </source>
</evidence>
<dbReference type="InterPro" id="IPR002110">
    <property type="entry name" value="Ankyrin_rpt"/>
</dbReference>
<feature type="domain" description="NACHT" evidence="3">
    <location>
        <begin position="399"/>
        <end position="545"/>
    </location>
</feature>
<dbReference type="InterPro" id="IPR036770">
    <property type="entry name" value="Ankyrin_rpt-contain_sf"/>
</dbReference>
<protein>
    <submittedName>
        <fullName evidence="4">Nacht and ankyrin domain protein</fullName>
    </submittedName>
</protein>
<feature type="repeat" description="ANK" evidence="2">
    <location>
        <begin position="766"/>
        <end position="794"/>
    </location>
</feature>
<evidence type="ECO:0000259" key="3">
    <source>
        <dbReference type="PROSITE" id="PS50837"/>
    </source>
</evidence>
<dbReference type="SUPFAM" id="SSF52540">
    <property type="entry name" value="P-loop containing nucleoside triphosphate hydrolases"/>
    <property type="match status" value="1"/>
</dbReference>
<dbReference type="PANTHER" id="PTHR46082">
    <property type="entry name" value="ATP/GTP-BINDING PROTEIN-RELATED"/>
    <property type="match status" value="1"/>
</dbReference>
<dbReference type="Pfam" id="PF12796">
    <property type="entry name" value="Ank_2"/>
    <property type="match status" value="2"/>
</dbReference>
<dbReference type="InterPro" id="IPR007111">
    <property type="entry name" value="NACHT_NTPase"/>
</dbReference>
<keyword evidence="1" id="KW-0677">Repeat</keyword>
<gene>
    <name evidence="4" type="ORF">GQ607_009717</name>
</gene>
<dbReference type="GO" id="GO:0003824">
    <property type="term" value="F:catalytic activity"/>
    <property type="evidence" value="ECO:0007669"/>
    <property type="project" value="InterPro"/>
</dbReference>
<organism evidence="4 5">
    <name type="scientific">Colletotrichum asianum</name>
    <dbReference type="NCBI Taxonomy" id="702518"/>
    <lineage>
        <taxon>Eukaryota</taxon>
        <taxon>Fungi</taxon>
        <taxon>Dikarya</taxon>
        <taxon>Ascomycota</taxon>
        <taxon>Pezizomycotina</taxon>
        <taxon>Sordariomycetes</taxon>
        <taxon>Hypocreomycetidae</taxon>
        <taxon>Glomerellales</taxon>
        <taxon>Glomerellaceae</taxon>
        <taxon>Colletotrichum</taxon>
        <taxon>Colletotrichum gloeosporioides species complex</taxon>
    </lineage>
</organism>
<dbReference type="SUPFAM" id="SSF53167">
    <property type="entry name" value="Purine and uridine phosphorylases"/>
    <property type="match status" value="1"/>
</dbReference>
<evidence type="ECO:0000256" key="2">
    <source>
        <dbReference type="PROSITE-ProRule" id="PRU00023"/>
    </source>
</evidence>
<feature type="repeat" description="ANK" evidence="2">
    <location>
        <begin position="732"/>
        <end position="761"/>
    </location>
</feature>
<dbReference type="Gene3D" id="3.40.50.1580">
    <property type="entry name" value="Nucleoside phosphorylase domain"/>
    <property type="match status" value="1"/>
</dbReference>
<dbReference type="SUPFAM" id="SSF48403">
    <property type="entry name" value="Ankyrin repeat"/>
    <property type="match status" value="1"/>
</dbReference>
<dbReference type="Gene3D" id="1.25.40.20">
    <property type="entry name" value="Ankyrin repeat-containing domain"/>
    <property type="match status" value="1"/>
</dbReference>
<dbReference type="PROSITE" id="PS50297">
    <property type="entry name" value="ANK_REP_REGION"/>
    <property type="match status" value="2"/>
</dbReference>
<dbReference type="SMART" id="SM00248">
    <property type="entry name" value="ANK"/>
    <property type="match status" value="5"/>
</dbReference>
<evidence type="ECO:0000313" key="5">
    <source>
        <dbReference type="Proteomes" id="UP000434172"/>
    </source>
</evidence>
<evidence type="ECO:0000313" key="4">
    <source>
        <dbReference type="EMBL" id="KAF0322954.1"/>
    </source>
</evidence>
<accession>A0A8H3W9F6</accession>
<dbReference type="Gene3D" id="3.40.50.300">
    <property type="entry name" value="P-loop containing nucleotide triphosphate hydrolases"/>
    <property type="match status" value="1"/>
</dbReference>
<sequence>MSFPILDKNSYTIGWICALSVESAAAQAFLDEQHDVPREISDNNSYVTGRIGRHNVVIAVMPQKEYGTTTAATTAKDMVCSFPQIRLGVMVGIGGGAPSQEHDIRLGDVVVSSRGKGSGGVIQFDYGKSIQGEDFQETGHLNQPPTSLLMAAAALDAQYDFEGPRLNDKVNEALKGRRKAFRNKYSRPLDDTDRLYRPEVTHPDNQPGNCVATCCIKPKDLVERYPRSEDDDNPSVHYGLIASSNQVMKDAIKRDKLVQRGVLCFEMEAAGLMNDFPCVIVRGICDYADTHKNSSWQPYAAMVAAAYTKDLLALVNPTSVEGEKKLSDLITTVASTQKEQSKILHAIDSHQRAHNLKEWLCPAESSDNAERARDQRYEGTGTWLLESDSFQEWLAGGCQHLCLYGLGGCGKTVLSSAILDSLKQSHNGVILYFFFDFSDSQKRTVGGLIRTLLFQLCSLEEPARRLDILRGNHDDGKIPPNTRDLLNHFQDFLGKVKSPVILMDALDECKEEDQEQEKLIKWLINLGSASSLKHVKIITTARPEAAFLTGLSQNLSTGKSVHLDKEAIKIDIQSYIKGCLRDRPGFHTYAPDHPIVSMIPEKLIEKADGMVRYAACQIDDIVSCLGPEEIEEVLDSLPQTIQETYRRSIERIPRRYHDKAIRLLQFLVYLDKPLDLMAAVDIVAVHLCRIEGDKRLEKGPLQIAVMRRDIKLFEVLDDAGVDIDADCGYFGTALHTACMSGFDDVVAWLLQHGANLNAKGGPFEHALQAAAQKGHTNTVKLLLDKGSDANAQGGRHGNALCAAVISGHKCSIELLINNGADINSQGGRYGNALTNACMREFPEITRYLLEQGADVTATIPGFWKTLQIFWKAFSELAQSSTPMKAQAH</sequence>
<comment type="caution">
    <text evidence="4">The sequence shown here is derived from an EMBL/GenBank/DDBJ whole genome shotgun (WGS) entry which is preliminary data.</text>
</comment>
<dbReference type="InterPro" id="IPR027417">
    <property type="entry name" value="P-loop_NTPase"/>
</dbReference>
<dbReference type="InterPro" id="IPR056884">
    <property type="entry name" value="NPHP3-like_N"/>
</dbReference>
<dbReference type="InterPro" id="IPR035994">
    <property type="entry name" value="Nucleoside_phosphorylase_sf"/>
</dbReference>
<dbReference type="GO" id="GO:0009116">
    <property type="term" value="P:nucleoside metabolic process"/>
    <property type="evidence" value="ECO:0007669"/>
    <property type="project" value="InterPro"/>
</dbReference>
<dbReference type="InterPro" id="IPR053137">
    <property type="entry name" value="NLR-like"/>
</dbReference>
<proteinExistence type="predicted"/>
<dbReference type="PROSITE" id="PS50088">
    <property type="entry name" value="ANK_REPEAT"/>
    <property type="match status" value="2"/>
</dbReference>
<dbReference type="Proteomes" id="UP000434172">
    <property type="component" value="Unassembled WGS sequence"/>
</dbReference>
<dbReference type="AlphaFoldDB" id="A0A8H3W9F6"/>
<reference evidence="4 5" key="1">
    <citation type="submission" date="2019-12" db="EMBL/GenBank/DDBJ databases">
        <title>A genome sequence resource for the geographically widespread anthracnose pathogen Colletotrichum asianum.</title>
        <authorList>
            <person name="Meng Y."/>
        </authorList>
    </citation>
    <scope>NUCLEOTIDE SEQUENCE [LARGE SCALE GENOMIC DNA]</scope>
    <source>
        <strain evidence="4 5">ICMP 18580</strain>
    </source>
</reference>
<dbReference type="EMBL" id="WOWK01000056">
    <property type="protein sequence ID" value="KAF0322954.1"/>
    <property type="molecule type" value="Genomic_DNA"/>
</dbReference>
<name>A0A8H3W9F6_9PEZI</name>
<keyword evidence="5" id="KW-1185">Reference proteome</keyword>
<keyword evidence="2" id="KW-0040">ANK repeat</keyword>